<comment type="similarity">
    <text evidence="3">Belongs to the purine nucleoside phosphorylase YfiH/LACC1 family.</text>
</comment>
<comment type="function">
    <text evidence="2">Purine nucleoside enzyme that catalyzes the phosphorolysis of adenosine and inosine nucleosides, yielding D-ribose 1-phosphate and the respective free bases, adenine and hypoxanthine. Also catalyzes the phosphorolysis of S-methyl-5'-thioadenosine into adenine and S-methyl-5-thio-alpha-D-ribose 1-phosphate. Also has adenosine deaminase activity.</text>
</comment>
<keyword evidence="7" id="KW-0862">Zinc</keyword>
<dbReference type="Pfam" id="PF02578">
    <property type="entry name" value="Cu-oxidase_4"/>
    <property type="match status" value="1"/>
</dbReference>
<dbReference type="GO" id="GO:0016787">
    <property type="term" value="F:hydrolase activity"/>
    <property type="evidence" value="ECO:0007669"/>
    <property type="project" value="UniProtKB-KW"/>
</dbReference>
<dbReference type="GO" id="GO:0005507">
    <property type="term" value="F:copper ion binding"/>
    <property type="evidence" value="ECO:0007669"/>
    <property type="project" value="TreeGrafter"/>
</dbReference>
<evidence type="ECO:0000256" key="4">
    <source>
        <dbReference type="ARBA" id="ARBA00022679"/>
    </source>
</evidence>
<keyword evidence="5" id="KW-0479">Metal-binding</keyword>
<evidence type="ECO:0000256" key="1">
    <source>
        <dbReference type="ARBA" id="ARBA00000553"/>
    </source>
</evidence>
<comment type="catalytic activity">
    <reaction evidence="10">
        <text>adenosine + phosphate = alpha-D-ribose 1-phosphate + adenine</text>
        <dbReference type="Rhea" id="RHEA:27642"/>
        <dbReference type="ChEBI" id="CHEBI:16335"/>
        <dbReference type="ChEBI" id="CHEBI:16708"/>
        <dbReference type="ChEBI" id="CHEBI:43474"/>
        <dbReference type="ChEBI" id="CHEBI:57720"/>
        <dbReference type="EC" id="2.4.2.1"/>
    </reaction>
    <physiologicalReaction direction="left-to-right" evidence="10">
        <dbReference type="Rhea" id="RHEA:27643"/>
    </physiologicalReaction>
</comment>
<comment type="catalytic activity">
    <reaction evidence="11">
        <text>S-methyl-5'-thioadenosine + phosphate = 5-(methylsulfanyl)-alpha-D-ribose 1-phosphate + adenine</text>
        <dbReference type="Rhea" id="RHEA:11852"/>
        <dbReference type="ChEBI" id="CHEBI:16708"/>
        <dbReference type="ChEBI" id="CHEBI:17509"/>
        <dbReference type="ChEBI" id="CHEBI:43474"/>
        <dbReference type="ChEBI" id="CHEBI:58533"/>
        <dbReference type="EC" id="2.4.2.28"/>
    </reaction>
    <physiologicalReaction direction="left-to-right" evidence="11">
        <dbReference type="Rhea" id="RHEA:11853"/>
    </physiologicalReaction>
</comment>
<dbReference type="SUPFAM" id="SSF64438">
    <property type="entry name" value="CNF1/YfiH-like putative cysteine hydrolases"/>
    <property type="match status" value="1"/>
</dbReference>
<evidence type="ECO:0000256" key="6">
    <source>
        <dbReference type="ARBA" id="ARBA00022801"/>
    </source>
</evidence>
<dbReference type="Gene3D" id="3.60.140.10">
    <property type="entry name" value="CNF1/YfiH-like putative cysteine hydrolases"/>
    <property type="match status" value="1"/>
</dbReference>
<evidence type="ECO:0000256" key="7">
    <source>
        <dbReference type="ARBA" id="ARBA00022833"/>
    </source>
</evidence>
<dbReference type="InterPro" id="IPR003730">
    <property type="entry name" value="Cu_polyphenol_OxRdtase"/>
</dbReference>
<dbReference type="AlphaFoldDB" id="A0A2N3QGZ4"/>
<dbReference type="RefSeq" id="WP_101452478.1">
    <property type="nucleotide sequence ID" value="NZ_JBQKCX010000003.1"/>
</dbReference>
<proteinExistence type="inferred from homology"/>
<dbReference type="CDD" id="cd16833">
    <property type="entry name" value="YfiH"/>
    <property type="match status" value="1"/>
</dbReference>
<evidence type="ECO:0000256" key="5">
    <source>
        <dbReference type="ARBA" id="ARBA00022723"/>
    </source>
</evidence>
<dbReference type="GO" id="GO:0017061">
    <property type="term" value="F:S-methyl-5-thioadenosine phosphorylase activity"/>
    <property type="evidence" value="ECO:0007669"/>
    <property type="project" value="UniProtKB-EC"/>
</dbReference>
<comment type="catalytic activity">
    <reaction evidence="1">
        <text>inosine + phosphate = alpha-D-ribose 1-phosphate + hypoxanthine</text>
        <dbReference type="Rhea" id="RHEA:27646"/>
        <dbReference type="ChEBI" id="CHEBI:17368"/>
        <dbReference type="ChEBI" id="CHEBI:17596"/>
        <dbReference type="ChEBI" id="CHEBI:43474"/>
        <dbReference type="ChEBI" id="CHEBI:57720"/>
        <dbReference type="EC" id="2.4.2.1"/>
    </reaction>
    <physiologicalReaction direction="left-to-right" evidence="1">
        <dbReference type="Rhea" id="RHEA:27647"/>
    </physiologicalReaction>
</comment>
<reference evidence="12 13" key="1">
    <citation type="submission" date="2017-10" db="EMBL/GenBank/DDBJ databases">
        <title>Bifidobacterium genomics.</title>
        <authorList>
            <person name="Lugli G.A."/>
            <person name="Milani C."/>
            <person name="Mancabelli L."/>
        </authorList>
    </citation>
    <scope>NUCLEOTIDE SEQUENCE [LARGE SCALE GENOMIC DNA]</scope>
    <source>
        <strain evidence="12 13">1542B</strain>
    </source>
</reference>
<dbReference type="GeneID" id="78110331"/>
<keyword evidence="8" id="KW-0186">Copper</keyword>
<organism evidence="12 13">
    <name type="scientific">Bifidobacterium thermophilum</name>
    <dbReference type="NCBI Taxonomy" id="33905"/>
    <lineage>
        <taxon>Bacteria</taxon>
        <taxon>Bacillati</taxon>
        <taxon>Actinomycetota</taxon>
        <taxon>Actinomycetes</taxon>
        <taxon>Bifidobacteriales</taxon>
        <taxon>Bifidobacteriaceae</taxon>
        <taxon>Bifidobacterium</taxon>
    </lineage>
</organism>
<comment type="catalytic activity">
    <reaction evidence="9">
        <text>adenosine + H2O + H(+) = inosine + NH4(+)</text>
        <dbReference type="Rhea" id="RHEA:24408"/>
        <dbReference type="ChEBI" id="CHEBI:15377"/>
        <dbReference type="ChEBI" id="CHEBI:15378"/>
        <dbReference type="ChEBI" id="CHEBI:16335"/>
        <dbReference type="ChEBI" id="CHEBI:17596"/>
        <dbReference type="ChEBI" id="CHEBI:28938"/>
        <dbReference type="EC" id="3.5.4.4"/>
    </reaction>
    <physiologicalReaction direction="left-to-right" evidence="9">
        <dbReference type="Rhea" id="RHEA:24409"/>
    </physiologicalReaction>
</comment>
<gene>
    <name evidence="12" type="ORF">CQR47_1396</name>
</gene>
<dbReference type="Proteomes" id="UP000233727">
    <property type="component" value="Unassembled WGS sequence"/>
</dbReference>
<dbReference type="STRING" id="33905.BTHE_0520"/>
<keyword evidence="6" id="KW-0378">Hydrolase</keyword>
<protein>
    <submittedName>
        <fullName evidence="12">Multi-copper polyphenol oxidoreductase laccase</fullName>
    </submittedName>
</protein>
<sequence length="347" mass="36389">MNDPANIVDSNAIPPVDESGNPIPVTIPVILAPGITVTYTTRLGGVSQDDYAACNLGGKSGDDPKHVLANRVALRTAVGADLSLISQVHSGEAVDVDGSFTINTPFGFDVSGTVRADGTAADAANSEATDTGVDTDRQPQVVAADGQVTSRTGIALGIFAADCLPVLMADPVSGIIAGAHCGRRGLERDIIAHTIDLMCSKGAERSRIVATLGPCICGDCYEVGGDIADAFDAKFPGTYTLTRFGGPGIDIAAAARQCLDKAGVRAERIIDSRPRVAAATQYLAQDQELRDLCRIDNEGDPELDERVGAIKHSLCTLENPLWYSHRRAALAKKTHEGRMLALISRQA</sequence>
<name>A0A2N3QGZ4_9BIFI</name>
<evidence type="ECO:0000256" key="10">
    <source>
        <dbReference type="ARBA" id="ARBA00048968"/>
    </source>
</evidence>
<evidence type="ECO:0000256" key="8">
    <source>
        <dbReference type="ARBA" id="ARBA00023008"/>
    </source>
</evidence>
<evidence type="ECO:0000256" key="2">
    <source>
        <dbReference type="ARBA" id="ARBA00003215"/>
    </source>
</evidence>
<keyword evidence="4" id="KW-0808">Transferase</keyword>
<evidence type="ECO:0000313" key="13">
    <source>
        <dbReference type="Proteomes" id="UP000233727"/>
    </source>
</evidence>
<evidence type="ECO:0000256" key="9">
    <source>
        <dbReference type="ARBA" id="ARBA00047989"/>
    </source>
</evidence>
<dbReference type="PANTHER" id="PTHR30616:SF2">
    <property type="entry name" value="PURINE NUCLEOSIDE PHOSPHORYLASE LACC1"/>
    <property type="match status" value="1"/>
</dbReference>
<accession>A0A2N3QGZ4</accession>
<evidence type="ECO:0000256" key="3">
    <source>
        <dbReference type="ARBA" id="ARBA00007353"/>
    </source>
</evidence>
<dbReference type="InterPro" id="IPR038371">
    <property type="entry name" value="Cu_polyphenol_OxRdtase_sf"/>
</dbReference>
<comment type="caution">
    <text evidence="12">The sequence shown here is derived from an EMBL/GenBank/DDBJ whole genome shotgun (WGS) entry which is preliminary data.</text>
</comment>
<dbReference type="PANTHER" id="PTHR30616">
    <property type="entry name" value="UNCHARACTERIZED PROTEIN YFIH"/>
    <property type="match status" value="1"/>
</dbReference>
<dbReference type="InterPro" id="IPR011324">
    <property type="entry name" value="Cytotoxic_necrot_fac-like_cat"/>
</dbReference>
<evidence type="ECO:0000256" key="11">
    <source>
        <dbReference type="ARBA" id="ARBA00049893"/>
    </source>
</evidence>
<dbReference type="EMBL" id="PCGY01000017">
    <property type="protein sequence ID" value="PKU90528.1"/>
    <property type="molecule type" value="Genomic_DNA"/>
</dbReference>
<evidence type="ECO:0000313" key="12">
    <source>
        <dbReference type="EMBL" id="PKU90528.1"/>
    </source>
</evidence>